<evidence type="ECO:0000313" key="4">
    <source>
        <dbReference type="EMBL" id="WWD80450.1"/>
    </source>
</evidence>
<name>A0A5C7FIW3_9BACI</name>
<dbReference type="SUPFAM" id="SSF55729">
    <property type="entry name" value="Acyl-CoA N-acyltransferases (Nat)"/>
    <property type="match status" value="1"/>
</dbReference>
<dbReference type="Pfam" id="PF00583">
    <property type="entry name" value="Acetyltransf_1"/>
    <property type="match status" value="1"/>
</dbReference>
<sequence length="156" mass="18047">MSITFHLLQNNDFGLDQIRKLNELYAEAFEEEEMYRGNKPSDLYLKKLLSKEGIIVCTATSGEQVVGGLTAYTMDKLEEETLEMYVYDLAVDARFRRRKIATRLLELLLEEAKRLDASAVFIQAEQDDAPAVALYESMGERETAYHYDIYLKKKEK</sequence>
<proteinExistence type="predicted"/>
<protein>
    <submittedName>
        <fullName evidence="4">GNAT family N-acetyltransferase</fullName>
    </submittedName>
</protein>
<accession>A0A5C7FIW3</accession>
<dbReference type="AlphaFoldDB" id="A0A5C7FIW3"/>
<gene>
    <name evidence="4" type="ORF">FTX54_002475</name>
</gene>
<keyword evidence="1" id="KW-0808">Transferase</keyword>
<dbReference type="KEGG" id="ahal:FTX54_002475"/>
<dbReference type="InterPro" id="IPR016181">
    <property type="entry name" value="Acyl_CoA_acyltransferase"/>
</dbReference>
<dbReference type="RefSeq" id="WP_147803930.1">
    <property type="nucleotide sequence ID" value="NZ_CP144914.1"/>
</dbReference>
<evidence type="ECO:0000256" key="2">
    <source>
        <dbReference type="ARBA" id="ARBA00023315"/>
    </source>
</evidence>
<dbReference type="InterPro" id="IPR000182">
    <property type="entry name" value="GNAT_dom"/>
</dbReference>
<keyword evidence="5" id="KW-1185">Reference proteome</keyword>
<keyword evidence="2" id="KW-0012">Acyltransferase</keyword>
<dbReference type="GO" id="GO:0016747">
    <property type="term" value="F:acyltransferase activity, transferring groups other than amino-acyl groups"/>
    <property type="evidence" value="ECO:0007669"/>
    <property type="project" value="InterPro"/>
</dbReference>
<dbReference type="EMBL" id="CP144914">
    <property type="protein sequence ID" value="WWD80450.1"/>
    <property type="molecule type" value="Genomic_DNA"/>
</dbReference>
<organism evidence="4 5">
    <name type="scientific">Alkalicoccus halolimnae</name>
    <dbReference type="NCBI Taxonomy" id="1667239"/>
    <lineage>
        <taxon>Bacteria</taxon>
        <taxon>Bacillati</taxon>
        <taxon>Bacillota</taxon>
        <taxon>Bacilli</taxon>
        <taxon>Bacillales</taxon>
        <taxon>Bacillaceae</taxon>
        <taxon>Alkalicoccus</taxon>
    </lineage>
</organism>
<dbReference type="OrthoDB" id="9796129at2"/>
<feature type="domain" description="N-acetyltransferase" evidence="3">
    <location>
        <begin position="3"/>
        <end position="156"/>
    </location>
</feature>
<dbReference type="InterPro" id="IPR051556">
    <property type="entry name" value="N-term/lysine_N-AcTrnsfr"/>
</dbReference>
<dbReference type="Gene3D" id="3.40.630.30">
    <property type="match status" value="1"/>
</dbReference>
<dbReference type="Proteomes" id="UP000321816">
    <property type="component" value="Chromosome"/>
</dbReference>
<dbReference type="PANTHER" id="PTHR42919:SF8">
    <property type="entry name" value="N-ALPHA-ACETYLTRANSFERASE 50"/>
    <property type="match status" value="1"/>
</dbReference>
<evidence type="ECO:0000313" key="5">
    <source>
        <dbReference type="Proteomes" id="UP000321816"/>
    </source>
</evidence>
<dbReference type="PANTHER" id="PTHR42919">
    <property type="entry name" value="N-ALPHA-ACETYLTRANSFERASE"/>
    <property type="match status" value="1"/>
</dbReference>
<reference evidence="4 5" key="1">
    <citation type="submission" date="2024-01" db="EMBL/GenBank/DDBJ databases">
        <title>Complete Genome Sequence of Alkalicoccus halolimnae BZ-SZ-XJ29T, a Moderately Halophilic Bacterium Isolated from a Salt Lake.</title>
        <authorList>
            <person name="Zhao B."/>
        </authorList>
    </citation>
    <scope>NUCLEOTIDE SEQUENCE [LARGE SCALE GENOMIC DNA]</scope>
    <source>
        <strain evidence="4 5">BZ-SZ-XJ29</strain>
    </source>
</reference>
<evidence type="ECO:0000259" key="3">
    <source>
        <dbReference type="PROSITE" id="PS51186"/>
    </source>
</evidence>
<dbReference type="PROSITE" id="PS51186">
    <property type="entry name" value="GNAT"/>
    <property type="match status" value="1"/>
</dbReference>
<evidence type="ECO:0000256" key="1">
    <source>
        <dbReference type="ARBA" id="ARBA00022679"/>
    </source>
</evidence>